<evidence type="ECO:0000256" key="3">
    <source>
        <dbReference type="ARBA" id="ARBA00022729"/>
    </source>
</evidence>
<gene>
    <name evidence="5" type="ORF">ITP53_49875</name>
</gene>
<evidence type="ECO:0000256" key="1">
    <source>
        <dbReference type="ARBA" id="ARBA00004418"/>
    </source>
</evidence>
<feature type="domain" description="SsuA/THI5-like" evidence="4">
    <location>
        <begin position="79"/>
        <end position="264"/>
    </location>
</feature>
<dbReference type="EMBL" id="JADOGI010000305">
    <property type="protein sequence ID" value="MBF8193657.1"/>
    <property type="molecule type" value="Genomic_DNA"/>
</dbReference>
<dbReference type="PROSITE" id="PS51257">
    <property type="entry name" value="PROKAR_LIPOPROTEIN"/>
    <property type="match status" value="1"/>
</dbReference>
<organism evidence="5 6">
    <name type="scientific">Nonomuraea cypriaca</name>
    <dbReference type="NCBI Taxonomy" id="1187855"/>
    <lineage>
        <taxon>Bacteria</taxon>
        <taxon>Bacillati</taxon>
        <taxon>Actinomycetota</taxon>
        <taxon>Actinomycetes</taxon>
        <taxon>Streptosporangiales</taxon>
        <taxon>Streptosporangiaceae</taxon>
        <taxon>Nonomuraea</taxon>
    </lineage>
</organism>
<protein>
    <submittedName>
        <fullName evidence="5">ABC transporter substrate-binding protein</fullName>
    </submittedName>
</protein>
<name>A0A931F5G1_9ACTN</name>
<dbReference type="InterPro" id="IPR015168">
    <property type="entry name" value="SsuA/THI5"/>
</dbReference>
<dbReference type="PANTHER" id="PTHR30024:SF47">
    <property type="entry name" value="TAURINE-BINDING PERIPLASMIC PROTEIN"/>
    <property type="match status" value="1"/>
</dbReference>
<dbReference type="AlphaFoldDB" id="A0A931F5G1"/>
<dbReference type="Pfam" id="PF09084">
    <property type="entry name" value="NMT1"/>
    <property type="match status" value="1"/>
</dbReference>
<dbReference type="GO" id="GO:0042597">
    <property type="term" value="C:periplasmic space"/>
    <property type="evidence" value="ECO:0007669"/>
    <property type="project" value="UniProtKB-SubCell"/>
</dbReference>
<dbReference type="PANTHER" id="PTHR30024">
    <property type="entry name" value="ALIPHATIC SULFONATES-BINDING PROTEIN-RELATED"/>
    <property type="match status" value="1"/>
</dbReference>
<keyword evidence="3" id="KW-0732">Signal</keyword>
<evidence type="ECO:0000256" key="2">
    <source>
        <dbReference type="ARBA" id="ARBA00010742"/>
    </source>
</evidence>
<comment type="caution">
    <text evidence="5">The sequence shown here is derived from an EMBL/GenBank/DDBJ whole genome shotgun (WGS) entry which is preliminary data.</text>
</comment>
<keyword evidence="6" id="KW-1185">Reference proteome</keyword>
<dbReference type="Gene3D" id="3.40.190.10">
    <property type="entry name" value="Periplasmic binding protein-like II"/>
    <property type="match status" value="2"/>
</dbReference>
<evidence type="ECO:0000313" key="6">
    <source>
        <dbReference type="Proteomes" id="UP000605361"/>
    </source>
</evidence>
<dbReference type="RefSeq" id="WP_195902508.1">
    <property type="nucleotide sequence ID" value="NZ_JADOGI010000305.1"/>
</dbReference>
<evidence type="ECO:0000259" key="4">
    <source>
        <dbReference type="Pfam" id="PF09084"/>
    </source>
</evidence>
<comment type="subcellular location">
    <subcellularLocation>
        <location evidence="1">Periplasm</location>
    </subcellularLocation>
</comment>
<dbReference type="Proteomes" id="UP000605361">
    <property type="component" value="Unassembled WGS sequence"/>
</dbReference>
<reference evidence="5" key="1">
    <citation type="submission" date="2020-11" db="EMBL/GenBank/DDBJ databases">
        <title>Whole-genome analyses of Nonomuraea sp. K274.</title>
        <authorList>
            <person name="Veyisoglu A."/>
        </authorList>
    </citation>
    <scope>NUCLEOTIDE SEQUENCE</scope>
    <source>
        <strain evidence="5">K274</strain>
    </source>
</reference>
<evidence type="ECO:0000313" key="5">
    <source>
        <dbReference type="EMBL" id="MBF8193657.1"/>
    </source>
</evidence>
<accession>A0A931F5G1</accession>
<dbReference type="SUPFAM" id="SSF53850">
    <property type="entry name" value="Periplasmic binding protein-like II"/>
    <property type="match status" value="1"/>
</dbReference>
<comment type="similarity">
    <text evidence="2">Belongs to the bacterial solute-binding protein SsuA/TauA family.</text>
</comment>
<sequence length="366" mass="38819">MTSHRRSVARVRAGGAALLALTLVLGGCTAEPRVPAALAAFSGDTRFDLSGTSIRIGTAQEQALGTSTSYAIEILKSWGADVELVTLTNLSGLEAIVADQIDVAARSSDELMIGTARGMNVRAIGEPVSTMHYALVARNGIKDVSQLRGARVAISGPGGFDTFLLQHLLKKAGVDPDRDVQMMPIGGSTERTATLIAGQADASIVFVDNWIALRERGADLGLVGYAAELVPGLSSRTYYAESGYLDANPEVAQALACANLEANQMINTDRNAFVQFTLDNVQGTSEHDVAEFYDLAQELGMYPTDPGRVLNPDGYARLADLMYTSGAIDKPVRAENFVDHRYLDRAAEMGCGRPDQGKAGGRPSPP</sequence>
<proteinExistence type="inferred from homology"/>